<sequence length="251" mass="28367">MKSKKDRIQDLKNNGYSLEFEAVFNLAFENYKKIALYAGLLFLVSTIFFIAASFLIIAFTYGLANFQALMKPENFEPKNLSDNFLLAYVGCVTFFSCLVSPYFAGFIKMAHCAEIDEEFHVSTVFEYYKFSYFIELFLATLIISILSLGFTSILDKTGIPILGFLASLSVSFLSILAVPLIIFDKFNAIEAITTSASLVSRQPLLLLGLMVIAYLAMLTGFFFFLIGFFFTFPFMSSMNYAIYRSIIGFEE</sequence>
<keyword evidence="1" id="KW-0472">Membrane</keyword>
<proteinExistence type="predicted"/>
<gene>
    <name evidence="2" type="ORF">EOD40_16730</name>
</gene>
<reference evidence="2 3" key="1">
    <citation type="submission" date="2019-01" db="EMBL/GenBank/DDBJ databases">
        <authorList>
            <person name="Chen W.-M."/>
        </authorList>
    </citation>
    <scope>NUCLEOTIDE SEQUENCE [LARGE SCALE GENOMIC DNA]</scope>
    <source>
        <strain evidence="2 3">BBQ-12</strain>
    </source>
</reference>
<dbReference type="RefSeq" id="WP_128197502.1">
    <property type="nucleotide sequence ID" value="NZ_SACJ01000015.1"/>
</dbReference>
<feature type="transmembrane region" description="Helical" evidence="1">
    <location>
        <begin position="34"/>
        <end position="64"/>
    </location>
</feature>
<feature type="transmembrane region" description="Helical" evidence="1">
    <location>
        <begin position="159"/>
        <end position="183"/>
    </location>
</feature>
<keyword evidence="1" id="KW-0812">Transmembrane</keyword>
<keyword evidence="1" id="KW-1133">Transmembrane helix</keyword>
<dbReference type="AlphaFoldDB" id="A0A437KLP2"/>
<evidence type="ECO:0000313" key="2">
    <source>
        <dbReference type="EMBL" id="RVT71744.1"/>
    </source>
</evidence>
<protein>
    <recommendedName>
        <fullName evidence="4">Beta-carotene 15,15'-monooxygenase</fullName>
    </recommendedName>
</protein>
<dbReference type="Proteomes" id="UP000285211">
    <property type="component" value="Unassembled WGS sequence"/>
</dbReference>
<feature type="transmembrane region" description="Helical" evidence="1">
    <location>
        <begin position="132"/>
        <end position="153"/>
    </location>
</feature>
<evidence type="ECO:0008006" key="4">
    <source>
        <dbReference type="Google" id="ProtNLM"/>
    </source>
</evidence>
<evidence type="ECO:0000256" key="1">
    <source>
        <dbReference type="SAM" id="Phobius"/>
    </source>
</evidence>
<comment type="caution">
    <text evidence="2">The sequence shown here is derived from an EMBL/GenBank/DDBJ whole genome shotgun (WGS) entry which is preliminary data.</text>
</comment>
<name>A0A437KLP2_9FLAO</name>
<dbReference type="EMBL" id="SACJ01000015">
    <property type="protein sequence ID" value="RVT71744.1"/>
    <property type="molecule type" value="Genomic_DNA"/>
</dbReference>
<feature type="transmembrane region" description="Helical" evidence="1">
    <location>
        <begin position="204"/>
        <end position="230"/>
    </location>
</feature>
<organism evidence="2 3">
    <name type="scientific">Flavobacterium sufflavum</name>
    <dbReference type="NCBI Taxonomy" id="1921138"/>
    <lineage>
        <taxon>Bacteria</taxon>
        <taxon>Pseudomonadati</taxon>
        <taxon>Bacteroidota</taxon>
        <taxon>Flavobacteriia</taxon>
        <taxon>Flavobacteriales</taxon>
        <taxon>Flavobacteriaceae</taxon>
        <taxon>Flavobacterium</taxon>
    </lineage>
</organism>
<evidence type="ECO:0000313" key="3">
    <source>
        <dbReference type="Proteomes" id="UP000285211"/>
    </source>
</evidence>
<dbReference type="OrthoDB" id="1331669at2"/>
<accession>A0A437KLP2</accession>
<feature type="transmembrane region" description="Helical" evidence="1">
    <location>
        <begin position="84"/>
        <end position="104"/>
    </location>
</feature>
<keyword evidence="3" id="KW-1185">Reference proteome</keyword>